<dbReference type="SMR" id="A0A381D344"/>
<dbReference type="AlphaFoldDB" id="A0A381D344"/>
<comment type="similarity">
    <text evidence="8">Belongs to the acyl carrier protein (ACP) family.</text>
</comment>
<dbReference type="Proteomes" id="UP000275504">
    <property type="component" value="Chromosome"/>
</dbReference>
<dbReference type="UniPathway" id="UPA00360"/>
<evidence type="ECO:0000256" key="1">
    <source>
        <dbReference type="ARBA" id="ARBA00003180"/>
    </source>
</evidence>
<comment type="function">
    <text evidence="1 8 10">Carrier of the growing fatty acid chain in fatty acid biosynthesis.</text>
</comment>
<evidence type="ECO:0000259" key="11">
    <source>
        <dbReference type="PROSITE" id="PS50075"/>
    </source>
</evidence>
<keyword evidence="8" id="KW-0963">Cytoplasm</keyword>
<dbReference type="NCBIfam" id="NF002148">
    <property type="entry name" value="PRK00982.1-2"/>
    <property type="match status" value="1"/>
</dbReference>
<dbReference type="NCBIfam" id="TIGR00517">
    <property type="entry name" value="acyl_carrier"/>
    <property type="match status" value="1"/>
</dbReference>
<keyword evidence="4 8" id="KW-0597">Phosphoprotein</keyword>
<evidence type="ECO:0000256" key="3">
    <source>
        <dbReference type="ARBA" id="ARBA00022516"/>
    </source>
</evidence>
<accession>A0A381D344</accession>
<dbReference type="OMA" id="TMEASFI"/>
<dbReference type="PANTHER" id="PTHR20863">
    <property type="entry name" value="ACYL CARRIER PROTEIN"/>
    <property type="match status" value="1"/>
</dbReference>
<comment type="PTM">
    <text evidence="8">4'-phosphopantetheine is transferred from CoA to a specific serine of apo-ACP by AcpS. This modification is essential for activity because fatty acids are bound in thioester linkage to the sulfhydryl of the prosthetic group.</text>
</comment>
<dbReference type="InterPro" id="IPR036736">
    <property type="entry name" value="ACP-like_sf"/>
</dbReference>
<organism evidence="12 14">
    <name type="scientific">Campylobacter jejuni subsp. doylei</name>
    <dbReference type="NCBI Taxonomy" id="32021"/>
    <lineage>
        <taxon>Bacteria</taxon>
        <taxon>Pseudomonadati</taxon>
        <taxon>Campylobacterota</taxon>
        <taxon>Epsilonproteobacteria</taxon>
        <taxon>Campylobacterales</taxon>
        <taxon>Campylobacteraceae</taxon>
        <taxon>Campylobacter</taxon>
    </lineage>
</organism>
<evidence type="ECO:0000313" key="15">
    <source>
        <dbReference type="Proteomes" id="UP000275504"/>
    </source>
</evidence>
<evidence type="ECO:0000256" key="4">
    <source>
        <dbReference type="ARBA" id="ARBA00022553"/>
    </source>
</evidence>
<dbReference type="SMART" id="SM00823">
    <property type="entry name" value="PKS_PP"/>
    <property type="match status" value="1"/>
</dbReference>
<sequence length="77" mass="8570">MATFDDVKAVVAEQLSIDADAVKMESKIIEDLGADSLDVVELIMALEEKFEVEIPDSDAEKLIKIEDVVNYIDNLKK</sequence>
<dbReference type="HAMAP" id="MF_01217">
    <property type="entry name" value="Acyl_carrier"/>
    <property type="match status" value="1"/>
</dbReference>
<dbReference type="NCBIfam" id="NF002150">
    <property type="entry name" value="PRK00982.1-4"/>
    <property type="match status" value="1"/>
</dbReference>
<evidence type="ECO:0000256" key="5">
    <source>
        <dbReference type="ARBA" id="ARBA00022832"/>
    </source>
</evidence>
<dbReference type="EMBL" id="CP027403">
    <property type="protein sequence ID" value="AVL47741.1"/>
    <property type="molecule type" value="Genomic_DNA"/>
</dbReference>
<feature type="domain" description="Carrier" evidence="11">
    <location>
        <begin position="1"/>
        <end position="76"/>
    </location>
</feature>
<dbReference type="PROSITE" id="PS50075">
    <property type="entry name" value="CARRIER"/>
    <property type="match status" value="1"/>
</dbReference>
<proteinExistence type="inferred from homology"/>
<reference evidence="12" key="2">
    <citation type="submission" date="2018-03" db="EMBL/GenBank/DDBJ databases">
        <title>FDA dAtabase for Regulatory Grade micrObial Sequences (FDA-ARGOS): Supporting development and validation of Infectious Disease Dx tests.</title>
        <authorList>
            <person name="Kerrigan L."/>
            <person name="Tallon L.J."/>
            <person name="Sadzewicz L."/>
            <person name="Sengamalay N."/>
            <person name="Ott S."/>
            <person name="Godinez A."/>
            <person name="Nagaraj S."/>
            <person name="Vavikolanu K."/>
            <person name="Vyas G."/>
            <person name="Nadendla S."/>
            <person name="Aluvathingal J."/>
            <person name="Sichtig H."/>
        </authorList>
    </citation>
    <scope>NUCLEOTIDE SEQUENCE</scope>
    <source>
        <strain evidence="12">FDAARGOS_295</strain>
    </source>
</reference>
<keyword evidence="5 8" id="KW-0276">Fatty acid metabolism</keyword>
<evidence type="ECO:0000256" key="8">
    <source>
        <dbReference type="HAMAP-Rule" id="MF_01217"/>
    </source>
</evidence>
<dbReference type="Gene3D" id="1.10.1200.10">
    <property type="entry name" value="ACP-like"/>
    <property type="match status" value="1"/>
</dbReference>
<dbReference type="GO" id="GO:0031177">
    <property type="term" value="F:phosphopantetheine binding"/>
    <property type="evidence" value="ECO:0007669"/>
    <property type="project" value="InterPro"/>
</dbReference>
<dbReference type="GO" id="GO:0000035">
    <property type="term" value="F:acyl binding"/>
    <property type="evidence" value="ECO:0007669"/>
    <property type="project" value="TreeGrafter"/>
</dbReference>
<name>A0A381D344_CAMJU</name>
<keyword evidence="3 8" id="KW-0444">Lipid biosynthesis</keyword>
<evidence type="ECO:0000256" key="10">
    <source>
        <dbReference type="RuleBase" id="RU003545"/>
    </source>
</evidence>
<reference evidence="13 15" key="3">
    <citation type="submission" date="2018-12" db="EMBL/GenBank/DDBJ databases">
        <authorList>
            <consortium name="Pathogen Informatics"/>
        </authorList>
    </citation>
    <scope>NUCLEOTIDE SEQUENCE [LARGE SCALE GENOMIC DNA]</scope>
    <source>
        <strain evidence="13 15">NCTC11951</strain>
    </source>
</reference>
<dbReference type="GO" id="GO:0000036">
    <property type="term" value="F:acyl carrier activity"/>
    <property type="evidence" value="ECO:0007669"/>
    <property type="project" value="UniProtKB-UniRule"/>
</dbReference>
<dbReference type="InterPro" id="IPR009081">
    <property type="entry name" value="PP-bd_ACP"/>
</dbReference>
<protein>
    <recommendedName>
        <fullName evidence="8 9">Acyl carrier protein</fullName>
        <shortName evidence="8">ACP</shortName>
    </recommendedName>
</protein>
<evidence type="ECO:0000313" key="14">
    <source>
        <dbReference type="Proteomes" id="UP000239717"/>
    </source>
</evidence>
<comment type="subcellular location">
    <subcellularLocation>
        <location evidence="8">Cytoplasm</location>
    </subcellularLocation>
</comment>
<evidence type="ECO:0000256" key="7">
    <source>
        <dbReference type="ARBA" id="ARBA00023160"/>
    </source>
</evidence>
<dbReference type="Proteomes" id="UP000239717">
    <property type="component" value="Chromosome"/>
</dbReference>
<dbReference type="GO" id="GO:0036104">
    <property type="term" value="P:Kdo2-lipid A biosynthetic process"/>
    <property type="evidence" value="ECO:0007669"/>
    <property type="project" value="UniProtKB-UniPathway"/>
</dbReference>
<reference evidence="14" key="1">
    <citation type="submission" date="2018-03" db="EMBL/GenBank/DDBJ databases">
        <title>FDA dAtabase for Regulatory Grade micrObial Sequences (FDA-ARGOS): Supporting development and validation of Infectious Disease Dx tests.</title>
        <authorList>
            <person name="Kerrigan L."/>
            <person name="Tallon L."/>
            <person name="Sadzewicz L."/>
            <person name="Sengamalay N."/>
            <person name="Ott S."/>
            <person name="Godinez A."/>
            <person name="Nagaraj S."/>
            <person name="Vavikolanu K."/>
            <person name="Vyas G."/>
            <person name="Nadendla S."/>
            <person name="George J."/>
            <person name="Sichtig H."/>
        </authorList>
    </citation>
    <scope>NUCLEOTIDE SEQUENCE [LARGE SCALE GENOMIC DNA]</scope>
    <source>
        <strain evidence="14">FDAARGOS_295</strain>
    </source>
</reference>
<dbReference type="PANTHER" id="PTHR20863:SF76">
    <property type="entry name" value="CARRIER DOMAIN-CONTAINING PROTEIN"/>
    <property type="match status" value="1"/>
</dbReference>
<evidence type="ECO:0000256" key="6">
    <source>
        <dbReference type="ARBA" id="ARBA00023098"/>
    </source>
</evidence>
<feature type="modified residue" description="O-(pantetheine 4'-phosphoryl)serine" evidence="8">
    <location>
        <position position="36"/>
    </location>
</feature>
<evidence type="ECO:0000313" key="13">
    <source>
        <dbReference type="EMBL" id="VEG60932.1"/>
    </source>
</evidence>
<dbReference type="InterPro" id="IPR006162">
    <property type="entry name" value="Ppantetheine_attach_site"/>
</dbReference>
<dbReference type="EMBL" id="LR134359">
    <property type="protein sequence ID" value="VEG60932.1"/>
    <property type="molecule type" value="Genomic_DNA"/>
</dbReference>
<dbReference type="GO" id="GO:0009245">
    <property type="term" value="P:lipid A biosynthetic process"/>
    <property type="evidence" value="ECO:0007669"/>
    <property type="project" value="TreeGrafter"/>
</dbReference>
<evidence type="ECO:0000313" key="12">
    <source>
        <dbReference type="EMBL" id="AVL47741.1"/>
    </source>
</evidence>
<dbReference type="PROSITE" id="PS00012">
    <property type="entry name" value="PHOSPHOPANTETHEINE"/>
    <property type="match status" value="1"/>
</dbReference>
<keyword evidence="7 8" id="KW-0275">Fatty acid biosynthesis</keyword>
<dbReference type="GO" id="GO:0016020">
    <property type="term" value="C:membrane"/>
    <property type="evidence" value="ECO:0007669"/>
    <property type="project" value="GOC"/>
</dbReference>
<comment type="pathway">
    <text evidence="8 10">Lipid metabolism; fatty acid biosynthesis.</text>
</comment>
<keyword evidence="2 8" id="KW-0596">Phosphopantetheine</keyword>
<dbReference type="SUPFAM" id="SSF47336">
    <property type="entry name" value="ACP-like"/>
    <property type="match status" value="1"/>
</dbReference>
<dbReference type="UniPathway" id="UPA00094"/>
<dbReference type="GO" id="GO:0005829">
    <property type="term" value="C:cytosol"/>
    <property type="evidence" value="ECO:0007669"/>
    <property type="project" value="TreeGrafter"/>
</dbReference>
<dbReference type="Pfam" id="PF00550">
    <property type="entry name" value="PP-binding"/>
    <property type="match status" value="1"/>
</dbReference>
<evidence type="ECO:0000256" key="9">
    <source>
        <dbReference type="NCBIfam" id="TIGR00517"/>
    </source>
</evidence>
<dbReference type="InterPro" id="IPR003231">
    <property type="entry name" value="ACP"/>
</dbReference>
<comment type="PTM">
    <text evidence="10">4'-phosphopantetheine is transferred from CoA to a specific serine of apo-ACP by acpS.</text>
</comment>
<keyword evidence="6 8" id="KW-0443">Lipid metabolism</keyword>
<dbReference type="InterPro" id="IPR020806">
    <property type="entry name" value="PKS_PP-bd"/>
</dbReference>
<gene>
    <name evidence="8 12" type="primary">acpP</name>
    <name evidence="12" type="ORF">CEP74_08385</name>
    <name evidence="13" type="ORF">NCTC11951_00523</name>
</gene>
<evidence type="ECO:0000256" key="2">
    <source>
        <dbReference type="ARBA" id="ARBA00022450"/>
    </source>
</evidence>